<keyword evidence="2" id="KW-1185">Reference proteome</keyword>
<reference evidence="1 2" key="1">
    <citation type="submission" date="2018-10" db="EMBL/GenBank/DDBJ databases">
        <authorList>
            <person name="Chen W.-M."/>
        </authorList>
    </citation>
    <scope>NUCLEOTIDE SEQUENCE [LARGE SCALE GENOMIC DNA]</scope>
    <source>
        <strain evidence="1 2">H-5</strain>
    </source>
</reference>
<dbReference type="SUPFAM" id="SSF53474">
    <property type="entry name" value="alpha/beta-Hydrolases"/>
    <property type="match status" value="1"/>
</dbReference>
<proteinExistence type="predicted"/>
<dbReference type="PANTHER" id="PTHR35602:SF3">
    <property type="entry name" value="ESTERASE YQIA"/>
    <property type="match status" value="1"/>
</dbReference>
<comment type="caution">
    <text evidence="1">The sequence shown here is derived from an EMBL/GenBank/DDBJ whole genome shotgun (WGS) entry which is preliminary data.</text>
</comment>
<dbReference type="EMBL" id="RJVP01000001">
    <property type="protein sequence ID" value="ROH88463.1"/>
    <property type="molecule type" value="Genomic_DNA"/>
</dbReference>
<evidence type="ECO:0008006" key="3">
    <source>
        <dbReference type="Google" id="ProtNLM"/>
    </source>
</evidence>
<dbReference type="AlphaFoldDB" id="A0A3N0V6W5"/>
<accession>A0A3N0V6W5</accession>
<evidence type="ECO:0000313" key="2">
    <source>
        <dbReference type="Proteomes" id="UP000275137"/>
    </source>
</evidence>
<dbReference type="Pfam" id="PF05728">
    <property type="entry name" value="UPF0227"/>
    <property type="match status" value="1"/>
</dbReference>
<dbReference type="InterPro" id="IPR029058">
    <property type="entry name" value="AB_hydrolase_fold"/>
</dbReference>
<name>A0A3N0V6W5_9PROT</name>
<dbReference type="PANTHER" id="PTHR35602">
    <property type="entry name" value="ESTERASE YQIA-RELATED"/>
    <property type="match status" value="1"/>
</dbReference>
<protein>
    <recommendedName>
        <fullName evidence="3">Esterase</fullName>
    </recommendedName>
</protein>
<dbReference type="Proteomes" id="UP000275137">
    <property type="component" value="Unassembled WGS sequence"/>
</dbReference>
<dbReference type="Gene3D" id="3.40.50.1820">
    <property type="entry name" value="alpha/beta hydrolase"/>
    <property type="match status" value="1"/>
</dbReference>
<gene>
    <name evidence="1" type="ORF">ED236_03160</name>
</gene>
<sequence>MHALIYLPGFNSGPQSEKSQQLQMAFPGLQVAHYDSWHPQQAYLQLDTLIQAADDPLLIGSSLGGFWAYQFASRLGLRCVLLNPCMHPERSLRYAVGKVTHYYSGETGVMTDADLDQYPTYRVAPHPRFDPMQHCTVLHEQGDETIPCQESVDNFSGRARLRLIAGGHHRFARLDIAITEIRASCASR</sequence>
<organism evidence="1 2">
    <name type="scientific">Pseudomethylobacillus aquaticus</name>
    <dbReference type="NCBI Taxonomy" id="2676064"/>
    <lineage>
        <taxon>Bacteria</taxon>
        <taxon>Pseudomonadati</taxon>
        <taxon>Pseudomonadota</taxon>
        <taxon>Betaproteobacteria</taxon>
        <taxon>Nitrosomonadales</taxon>
        <taxon>Methylophilaceae</taxon>
        <taxon>Pseudomethylobacillus</taxon>
    </lineage>
</organism>
<dbReference type="InterPro" id="IPR008886">
    <property type="entry name" value="UPF0227/Esterase_YqiA"/>
</dbReference>
<evidence type="ECO:0000313" key="1">
    <source>
        <dbReference type="EMBL" id="ROH88463.1"/>
    </source>
</evidence>